<name>A0A8S0XVS3_9GAMM</name>
<dbReference type="EMBL" id="CADCXN010000119">
    <property type="protein sequence ID" value="CAA9892848.1"/>
    <property type="molecule type" value="Genomic_DNA"/>
</dbReference>
<evidence type="ECO:0000313" key="2">
    <source>
        <dbReference type="Proteomes" id="UP000494216"/>
    </source>
</evidence>
<evidence type="ECO:0000313" key="1">
    <source>
        <dbReference type="EMBL" id="CAA9892848.1"/>
    </source>
</evidence>
<gene>
    <name evidence="1" type="ORF">METHB2_850002</name>
</gene>
<comment type="caution">
    <text evidence="1">The sequence shown here is derived from an EMBL/GenBank/DDBJ whole genome shotgun (WGS) entry which is preliminary data.</text>
</comment>
<organism evidence="1 2">
    <name type="scientific">Candidatus Methylobacter favarea</name>
    <dbReference type="NCBI Taxonomy" id="2707345"/>
    <lineage>
        <taxon>Bacteria</taxon>
        <taxon>Pseudomonadati</taxon>
        <taxon>Pseudomonadota</taxon>
        <taxon>Gammaproteobacteria</taxon>
        <taxon>Methylococcales</taxon>
        <taxon>Methylococcaceae</taxon>
        <taxon>Methylobacter</taxon>
    </lineage>
</organism>
<keyword evidence="2" id="KW-1185">Reference proteome</keyword>
<sequence>MLNGGSLAFTRHSIEILDRLFLAEISSPKSNEIQIFECPLPIKLPAEFSQNKRLLL</sequence>
<protein>
    <submittedName>
        <fullName evidence="1">Uncharacterized protein</fullName>
    </submittedName>
</protein>
<accession>A0A8S0XVS3</accession>
<dbReference type="AlphaFoldDB" id="A0A8S0XVS3"/>
<dbReference type="Proteomes" id="UP000494216">
    <property type="component" value="Unassembled WGS sequence"/>
</dbReference>
<reference evidence="1 2" key="1">
    <citation type="submission" date="2020-02" db="EMBL/GenBank/DDBJ databases">
        <authorList>
            <person name="Hogendoorn C."/>
        </authorList>
    </citation>
    <scope>NUCLEOTIDE SEQUENCE [LARGE SCALE GENOMIC DNA]</scope>
    <source>
        <strain evidence="1">METHB21</strain>
    </source>
</reference>
<proteinExistence type="predicted"/>